<gene>
    <name evidence="1" type="ORF">P7D85_06785</name>
</gene>
<protein>
    <recommendedName>
        <fullName evidence="3">Competence protein ComFB</fullName>
    </recommendedName>
</protein>
<organism evidence="1 2">
    <name type="scientific">Enterococcus hulanensis</name>
    <dbReference type="NCBI Taxonomy" id="2559929"/>
    <lineage>
        <taxon>Bacteria</taxon>
        <taxon>Bacillati</taxon>
        <taxon>Bacillota</taxon>
        <taxon>Bacilli</taxon>
        <taxon>Lactobacillales</taxon>
        <taxon>Enterococcaceae</taxon>
        <taxon>Enterococcus</taxon>
    </lineage>
</organism>
<reference evidence="1 2" key="1">
    <citation type="submission" date="2023-03" db="EMBL/GenBank/DDBJ databases">
        <authorList>
            <person name="Shen W."/>
            <person name="Cai J."/>
        </authorList>
    </citation>
    <scope>NUCLEOTIDE SEQUENCE [LARGE SCALE GENOMIC DNA]</scope>
    <source>
        <strain evidence="1 2">D6-4</strain>
    </source>
</reference>
<sequence length="97" mass="11250">MKNIEQLYNQMKEIYDSKDMDEIGAAMMDLVTLYGLKMNEVAALCYFVTERTLKAPHNSEFIKDHFSIDVDRLGIDGMLQIQRALVVTYLEHMKGEE</sequence>
<keyword evidence="2" id="KW-1185">Reference proteome</keyword>
<accession>A0ABU3EX59</accession>
<dbReference type="RefSeq" id="WP_311822119.1">
    <property type="nucleotide sequence ID" value="NZ_JARPYF010000023.1"/>
</dbReference>
<evidence type="ECO:0000313" key="1">
    <source>
        <dbReference type="EMBL" id="MDT2599474.1"/>
    </source>
</evidence>
<comment type="caution">
    <text evidence="1">The sequence shown here is derived from an EMBL/GenBank/DDBJ whole genome shotgun (WGS) entry which is preliminary data.</text>
</comment>
<evidence type="ECO:0008006" key="3">
    <source>
        <dbReference type="Google" id="ProtNLM"/>
    </source>
</evidence>
<proteinExistence type="predicted"/>
<evidence type="ECO:0000313" key="2">
    <source>
        <dbReference type="Proteomes" id="UP001252875"/>
    </source>
</evidence>
<name>A0ABU3EX59_9ENTE</name>
<dbReference type="Proteomes" id="UP001252875">
    <property type="component" value="Unassembled WGS sequence"/>
</dbReference>
<dbReference type="EMBL" id="JARPYI010000002">
    <property type="protein sequence ID" value="MDT2599474.1"/>
    <property type="molecule type" value="Genomic_DNA"/>
</dbReference>